<comment type="caution">
    <text evidence="1">The sequence shown here is derived from an EMBL/GenBank/DDBJ whole genome shotgun (WGS) entry which is preliminary data.</text>
</comment>
<keyword evidence="2" id="KW-1185">Reference proteome</keyword>
<protein>
    <submittedName>
        <fullName evidence="1">Uncharacterized protein</fullName>
    </submittedName>
</protein>
<evidence type="ECO:0000313" key="2">
    <source>
        <dbReference type="Proteomes" id="UP000315295"/>
    </source>
</evidence>
<dbReference type="AlphaFoldDB" id="A0A540MFP5"/>
<evidence type="ECO:0000313" key="1">
    <source>
        <dbReference type="EMBL" id="TQD97523.1"/>
    </source>
</evidence>
<sequence>MSSGNLLSFNKSRLSKDVFSQKQWLFVDRVSPVNQTTNIPQQNCLSIVYSLHQKSDEPQQNCLQIIYTLHQKPYVPQQDCLQPSSIRVYPLGVASRRIRLQSCITRQGSAATWLLESQVCYNNQTLMLMYWLLVLKFEVPSVMEW</sequence>
<proteinExistence type="predicted"/>
<name>A0A540MFP5_MALBA</name>
<reference evidence="1 2" key="1">
    <citation type="journal article" date="2019" name="G3 (Bethesda)">
        <title>Sequencing of a Wild Apple (Malus baccata) Genome Unravels the Differences Between Cultivated and Wild Apple Species Regarding Disease Resistance and Cold Tolerance.</title>
        <authorList>
            <person name="Chen X."/>
        </authorList>
    </citation>
    <scope>NUCLEOTIDE SEQUENCE [LARGE SCALE GENOMIC DNA]</scope>
    <source>
        <strain evidence="2">cv. Shandingzi</strain>
        <tissue evidence="1">Leaves</tissue>
    </source>
</reference>
<dbReference type="EMBL" id="VIEB01000270">
    <property type="protein sequence ID" value="TQD97523.1"/>
    <property type="molecule type" value="Genomic_DNA"/>
</dbReference>
<organism evidence="1 2">
    <name type="scientific">Malus baccata</name>
    <name type="common">Siberian crab apple</name>
    <name type="synonym">Pyrus baccata</name>
    <dbReference type="NCBI Taxonomy" id="106549"/>
    <lineage>
        <taxon>Eukaryota</taxon>
        <taxon>Viridiplantae</taxon>
        <taxon>Streptophyta</taxon>
        <taxon>Embryophyta</taxon>
        <taxon>Tracheophyta</taxon>
        <taxon>Spermatophyta</taxon>
        <taxon>Magnoliopsida</taxon>
        <taxon>eudicotyledons</taxon>
        <taxon>Gunneridae</taxon>
        <taxon>Pentapetalae</taxon>
        <taxon>rosids</taxon>
        <taxon>fabids</taxon>
        <taxon>Rosales</taxon>
        <taxon>Rosaceae</taxon>
        <taxon>Amygdaloideae</taxon>
        <taxon>Maleae</taxon>
        <taxon>Malus</taxon>
    </lineage>
</organism>
<accession>A0A540MFP5</accession>
<dbReference type="Proteomes" id="UP000315295">
    <property type="component" value="Unassembled WGS sequence"/>
</dbReference>
<gene>
    <name evidence="1" type="ORF">C1H46_016860</name>
</gene>